<organism evidence="2 3">
    <name type="scientific">Nocardioides eburneus</name>
    <dbReference type="NCBI Taxonomy" id="3231482"/>
    <lineage>
        <taxon>Bacteria</taxon>
        <taxon>Bacillati</taxon>
        <taxon>Actinomycetota</taxon>
        <taxon>Actinomycetes</taxon>
        <taxon>Propionibacteriales</taxon>
        <taxon>Nocardioidaceae</taxon>
        <taxon>Nocardioides</taxon>
    </lineage>
</organism>
<dbReference type="NCBIfam" id="NF041646">
    <property type="entry name" value="VC0807_fam"/>
    <property type="match status" value="1"/>
</dbReference>
<dbReference type="Proteomes" id="UP001556631">
    <property type="component" value="Unassembled WGS sequence"/>
</dbReference>
<feature type="transmembrane region" description="Helical" evidence="1">
    <location>
        <begin position="106"/>
        <end position="123"/>
    </location>
</feature>
<keyword evidence="1" id="KW-0472">Membrane</keyword>
<feature type="transmembrane region" description="Helical" evidence="1">
    <location>
        <begin position="182"/>
        <end position="205"/>
    </location>
</feature>
<feature type="transmembrane region" description="Helical" evidence="1">
    <location>
        <begin position="150"/>
        <end position="170"/>
    </location>
</feature>
<keyword evidence="1" id="KW-0812">Transmembrane</keyword>
<sequence length="226" mass="24377">MTHHPASPPEHLIELGHVGKVIRNALLLLVETVMVPTAILYGCMQTVGTVPGLVGVIVWCLGTMALRWVLGSRVPSTLLLVVGILVLRTAIALATTSVWLYLLQPIAASVLMAIVFVGSALLGRPITQKLAQDFIHLPELLLADARMRRIFIEVALIWGFTRILDAGLSLNSLLSWGADAGVLVRGILSVGLTALSVIGCAYWGWRRIHRIPGVRFRFGLPATDAA</sequence>
<proteinExistence type="predicted"/>
<accession>A0ABV3SVZ6</accession>
<feature type="transmembrane region" description="Helical" evidence="1">
    <location>
        <begin position="77"/>
        <end position="100"/>
    </location>
</feature>
<reference evidence="2 3" key="1">
    <citation type="submission" date="2024-07" db="EMBL/GenBank/DDBJ databases">
        <authorList>
            <person name="Lee S."/>
            <person name="Kang M."/>
        </authorList>
    </citation>
    <scope>NUCLEOTIDE SEQUENCE [LARGE SCALE GENOMIC DNA]</scope>
    <source>
        <strain evidence="2 3">DS6</strain>
    </source>
</reference>
<evidence type="ECO:0000313" key="2">
    <source>
        <dbReference type="EMBL" id="MEX0427104.1"/>
    </source>
</evidence>
<gene>
    <name evidence="2" type="ORF">AB3X52_05680</name>
</gene>
<name>A0ABV3SVZ6_9ACTN</name>
<evidence type="ECO:0000313" key="3">
    <source>
        <dbReference type="Proteomes" id="UP001556631"/>
    </source>
</evidence>
<evidence type="ECO:0000256" key="1">
    <source>
        <dbReference type="SAM" id="Phobius"/>
    </source>
</evidence>
<keyword evidence="3" id="KW-1185">Reference proteome</keyword>
<dbReference type="RefSeq" id="WP_367992161.1">
    <property type="nucleotide sequence ID" value="NZ_JBFPJR010000007.1"/>
</dbReference>
<protein>
    <submittedName>
        <fullName evidence="2">VC0807 family protein</fullName>
    </submittedName>
</protein>
<feature type="transmembrane region" description="Helical" evidence="1">
    <location>
        <begin position="48"/>
        <end position="70"/>
    </location>
</feature>
<dbReference type="EMBL" id="JBFPJR010000007">
    <property type="protein sequence ID" value="MEX0427104.1"/>
    <property type="molecule type" value="Genomic_DNA"/>
</dbReference>
<comment type="caution">
    <text evidence="2">The sequence shown here is derived from an EMBL/GenBank/DDBJ whole genome shotgun (WGS) entry which is preliminary data.</text>
</comment>
<keyword evidence="1" id="KW-1133">Transmembrane helix</keyword>